<dbReference type="EMBL" id="CP000685">
    <property type="protein sequence ID" value="ABQ06272.1"/>
    <property type="molecule type" value="Genomic_DNA"/>
</dbReference>
<evidence type="ECO:0000256" key="1">
    <source>
        <dbReference type="SAM" id="Phobius"/>
    </source>
</evidence>
<organism evidence="2 3">
    <name type="scientific">Flavobacterium johnsoniae (strain ATCC 17061 / DSM 2064 / JCM 8514 / BCRC 14874 / CCUG 350202 / NBRC 14942 / NCIMB 11054 / UW101)</name>
    <name type="common">Cytophaga johnsonae</name>
    <dbReference type="NCBI Taxonomy" id="376686"/>
    <lineage>
        <taxon>Bacteria</taxon>
        <taxon>Pseudomonadati</taxon>
        <taxon>Bacteroidota</taxon>
        <taxon>Flavobacteriia</taxon>
        <taxon>Flavobacteriales</taxon>
        <taxon>Flavobacteriaceae</taxon>
        <taxon>Flavobacterium</taxon>
    </lineage>
</organism>
<keyword evidence="1" id="KW-1133">Transmembrane helix</keyword>
<dbReference type="AlphaFoldDB" id="A5FEU7"/>
<keyword evidence="3" id="KW-1185">Reference proteome</keyword>
<proteinExistence type="predicted"/>
<gene>
    <name evidence="2" type="ordered locus">Fjoh_3256</name>
</gene>
<reference evidence="2 3" key="1">
    <citation type="journal article" date="2009" name="Appl. Environ. Microbiol.">
        <title>Novel features of the polysaccharide-digesting gliding bacterium Flavobacterium johnsoniae as revealed by genome sequence analysis.</title>
        <authorList>
            <person name="McBride M.J."/>
            <person name="Xie G."/>
            <person name="Martens E.C."/>
            <person name="Lapidus A."/>
            <person name="Henrissat B."/>
            <person name="Rhodes R.G."/>
            <person name="Goltsman E."/>
            <person name="Wang W."/>
            <person name="Xu J."/>
            <person name="Hunnicutt D.W."/>
            <person name="Staroscik A.M."/>
            <person name="Hoover T.R."/>
            <person name="Cheng Y.Q."/>
            <person name="Stein J.L."/>
        </authorList>
    </citation>
    <scope>NUCLEOTIDE SEQUENCE [LARGE SCALE GENOMIC DNA]</scope>
    <source>
        <strain evidence="3">ATCC 17061 / DSM 2064 / JCM 8514 / BCRC 14874 / CCUG 350202 / NBRC 14942 / NCIMB 11054 / UW101</strain>
    </source>
</reference>
<keyword evidence="1" id="KW-0812">Transmembrane</keyword>
<dbReference type="HOGENOM" id="CLU_1452442_0_0_10"/>
<sequence length="186" mass="22340">MIYTLLIILLLEIIFIYLKKWQTKRKILIAICTVIITVIIYVVLLAVLWNSSTDKREDIQQVNEYQVQNFKTILFNNQFNKKVYVIINFEYTKDEIKKNNLKIVDFYNKTDSILLKPNEKNSIFLPVYNNTFVRFPINFKVTIKDSVSKVIKSYDEELFYKESKSEPKIEKVQEKYKSDEWELIIK</sequence>
<evidence type="ECO:0000313" key="2">
    <source>
        <dbReference type="EMBL" id="ABQ06272.1"/>
    </source>
</evidence>
<dbReference type="GeneID" id="31766167"/>
<accession>A5FEU7</accession>
<evidence type="ECO:0000313" key="3">
    <source>
        <dbReference type="Proteomes" id="UP000006694"/>
    </source>
</evidence>
<feature type="transmembrane region" description="Helical" evidence="1">
    <location>
        <begin position="27"/>
        <end position="49"/>
    </location>
</feature>
<dbReference type="Proteomes" id="UP000006694">
    <property type="component" value="Chromosome"/>
</dbReference>
<dbReference type="RefSeq" id="WP_012025241.1">
    <property type="nucleotide sequence ID" value="NC_009441.1"/>
</dbReference>
<dbReference type="KEGG" id="fjo:Fjoh_3256"/>
<keyword evidence="1" id="KW-0472">Membrane</keyword>
<protein>
    <submittedName>
        <fullName evidence="2">Uncharacterized protein</fullName>
    </submittedName>
</protein>
<dbReference type="STRING" id="376686.Fjoh_3256"/>
<name>A5FEU7_FLAJ1</name>